<accession>A0A4W6ENF1</accession>
<name>A0A4W6ENF1_LATCA</name>
<feature type="region of interest" description="Disordered" evidence="1">
    <location>
        <begin position="1"/>
        <end position="34"/>
    </location>
</feature>
<dbReference type="Proteomes" id="UP000314980">
    <property type="component" value="Unassembled WGS sequence"/>
</dbReference>
<reference evidence="3" key="1">
    <citation type="submission" date="2015-09" db="EMBL/GenBank/DDBJ databases">
        <authorList>
            <person name="Sai Rama Sridatta P."/>
        </authorList>
    </citation>
    <scope>NUCLEOTIDE SEQUENCE [LARGE SCALE GENOMIC DNA]</scope>
</reference>
<proteinExistence type="predicted"/>
<dbReference type="GeneTree" id="ENSGT00990000204015"/>
<reference evidence="2" key="3">
    <citation type="submission" date="2025-09" db="UniProtKB">
        <authorList>
            <consortium name="Ensembl"/>
        </authorList>
    </citation>
    <scope>IDENTIFICATION</scope>
</reference>
<feature type="compositionally biased region" description="Polar residues" evidence="1">
    <location>
        <begin position="21"/>
        <end position="34"/>
    </location>
</feature>
<sequence>SAEGDDRNGDDDDKHDECGDTQEQAQSPHQQTTQFGRLWPTQSFMRQRVHQCHVTIYADQNQEVDAAVDVHTEYHQDKHIKDDSQHSDDQAIDRQHNKGPFHVFFRTMSDICVVLVSMCGHRAEGSRDAVEEGKQDNLNLRHFEG</sequence>
<organism evidence="2 3">
    <name type="scientific">Lates calcarifer</name>
    <name type="common">Barramundi</name>
    <name type="synonym">Holocentrus calcarifer</name>
    <dbReference type="NCBI Taxonomy" id="8187"/>
    <lineage>
        <taxon>Eukaryota</taxon>
        <taxon>Metazoa</taxon>
        <taxon>Chordata</taxon>
        <taxon>Craniata</taxon>
        <taxon>Vertebrata</taxon>
        <taxon>Euteleostomi</taxon>
        <taxon>Actinopterygii</taxon>
        <taxon>Neopterygii</taxon>
        <taxon>Teleostei</taxon>
        <taxon>Neoteleostei</taxon>
        <taxon>Acanthomorphata</taxon>
        <taxon>Carangaria</taxon>
        <taxon>Carangaria incertae sedis</taxon>
        <taxon>Centropomidae</taxon>
        <taxon>Lates</taxon>
    </lineage>
</organism>
<evidence type="ECO:0000256" key="1">
    <source>
        <dbReference type="SAM" id="MobiDB-lite"/>
    </source>
</evidence>
<reference evidence="2" key="2">
    <citation type="submission" date="2025-08" db="UniProtKB">
        <authorList>
            <consortium name="Ensembl"/>
        </authorList>
    </citation>
    <scope>IDENTIFICATION</scope>
</reference>
<evidence type="ECO:0000313" key="3">
    <source>
        <dbReference type="Proteomes" id="UP000314980"/>
    </source>
</evidence>
<dbReference type="AlphaFoldDB" id="A0A4W6ENF1"/>
<protein>
    <submittedName>
        <fullName evidence="2">Uncharacterized protein</fullName>
    </submittedName>
</protein>
<dbReference type="InParanoid" id="A0A4W6ENF1"/>
<evidence type="ECO:0000313" key="2">
    <source>
        <dbReference type="Ensembl" id="ENSLCAP00010039406.1"/>
    </source>
</evidence>
<keyword evidence="3" id="KW-1185">Reference proteome</keyword>
<dbReference type="Ensembl" id="ENSLCAT00010040334.1">
    <property type="protein sequence ID" value="ENSLCAP00010039406.1"/>
    <property type="gene ID" value="ENSLCAG00010018409.1"/>
</dbReference>